<comment type="caution">
    <text evidence="2">The sequence shown here is derived from an EMBL/GenBank/DDBJ whole genome shotgun (WGS) entry which is preliminary data.</text>
</comment>
<feature type="region of interest" description="Disordered" evidence="1">
    <location>
        <begin position="240"/>
        <end position="261"/>
    </location>
</feature>
<proteinExistence type="predicted"/>
<protein>
    <recommendedName>
        <fullName evidence="4">PCI domain-containing protein</fullName>
    </recommendedName>
</protein>
<dbReference type="PANTHER" id="PTHR12732:SF8">
    <property type="entry name" value="NUCLEAR MRNA EXPORT PROTEIN THP1"/>
    <property type="match status" value="1"/>
</dbReference>
<keyword evidence="3" id="KW-1185">Reference proteome</keyword>
<name>A0AAN9YV06_9PEZI</name>
<evidence type="ECO:0000313" key="3">
    <source>
        <dbReference type="Proteomes" id="UP001320420"/>
    </source>
</evidence>
<evidence type="ECO:0000256" key="1">
    <source>
        <dbReference type="SAM" id="MobiDB-lite"/>
    </source>
</evidence>
<feature type="compositionally biased region" description="Polar residues" evidence="1">
    <location>
        <begin position="240"/>
        <end position="254"/>
    </location>
</feature>
<gene>
    <name evidence="2" type="ORF">SLS62_002548</name>
</gene>
<evidence type="ECO:0000313" key="2">
    <source>
        <dbReference type="EMBL" id="KAK7755612.1"/>
    </source>
</evidence>
<dbReference type="EMBL" id="JAKJXP020000012">
    <property type="protein sequence ID" value="KAK7755612.1"/>
    <property type="molecule type" value="Genomic_DNA"/>
</dbReference>
<dbReference type="PANTHER" id="PTHR12732">
    <property type="entry name" value="UNCHARACTERIZED PROTEASOME COMPONENT REGION PCI-CONTAINING"/>
    <property type="match status" value="1"/>
</dbReference>
<evidence type="ECO:0008006" key="4">
    <source>
        <dbReference type="Google" id="ProtNLM"/>
    </source>
</evidence>
<dbReference type="GO" id="GO:0003690">
    <property type="term" value="F:double-stranded DNA binding"/>
    <property type="evidence" value="ECO:0007669"/>
    <property type="project" value="InterPro"/>
</dbReference>
<dbReference type="SMART" id="SM00753">
    <property type="entry name" value="PAM"/>
    <property type="match status" value="1"/>
</dbReference>
<accession>A0AAN9YV06</accession>
<dbReference type="InterPro" id="IPR045114">
    <property type="entry name" value="Csn12-like"/>
</dbReference>
<sequence length="349" mass="38403">MPAIPTQVFTKITQNSPPLSFYPAAQRVTYLYYLGRFHFINNHFRRAARCLQEAYLQTPARFQKHRTQILTYLIPCNLLLGRLPSEQLLARPEARAQLAPVFVPLARAVRAGSFPGLQRAVAAHEGWLLRKGLLLTLTYRLRALVWRSFTRRVFLLTYAPSADDADAGGAIDQETDSRKAATLELEHLLVAAQFVQRRLEGWYVPPSPHINNHNHKGRQGSGSGINPMLLKAIINNNSRAAEQSHGDSSTSTTLVPPPRGPKVLRPDEGLVWGNMPITAEHIEAVVAGLVAQGLLNGFVAHAQARFAVIGARAKGSAVAAGWPVVADVTVGHDRAENEPVPGWVRDRDV</sequence>
<dbReference type="AlphaFoldDB" id="A0AAN9YV06"/>
<dbReference type="GO" id="GO:0003723">
    <property type="term" value="F:RNA binding"/>
    <property type="evidence" value="ECO:0007669"/>
    <property type="project" value="InterPro"/>
</dbReference>
<organism evidence="2 3">
    <name type="scientific">Diatrype stigma</name>
    <dbReference type="NCBI Taxonomy" id="117547"/>
    <lineage>
        <taxon>Eukaryota</taxon>
        <taxon>Fungi</taxon>
        <taxon>Dikarya</taxon>
        <taxon>Ascomycota</taxon>
        <taxon>Pezizomycotina</taxon>
        <taxon>Sordariomycetes</taxon>
        <taxon>Xylariomycetidae</taxon>
        <taxon>Xylariales</taxon>
        <taxon>Diatrypaceae</taxon>
        <taxon>Diatrype</taxon>
    </lineage>
</organism>
<reference evidence="2 3" key="1">
    <citation type="submission" date="2024-02" db="EMBL/GenBank/DDBJ databases">
        <title>De novo assembly and annotation of 12 fungi associated with fruit tree decline syndrome in Ontario, Canada.</title>
        <authorList>
            <person name="Sulman M."/>
            <person name="Ellouze W."/>
            <person name="Ilyukhin E."/>
        </authorList>
    </citation>
    <scope>NUCLEOTIDE SEQUENCE [LARGE SCALE GENOMIC DNA]</scope>
    <source>
        <strain evidence="2 3">M11/M66-122</strain>
    </source>
</reference>
<dbReference type="Proteomes" id="UP001320420">
    <property type="component" value="Unassembled WGS sequence"/>
</dbReference>